<comment type="caution">
    <text evidence="10">The sequence shown here is derived from an EMBL/GenBank/DDBJ whole genome shotgun (WGS) entry which is preliminary data.</text>
</comment>
<dbReference type="GeneID" id="68359427"/>
<dbReference type="CDD" id="cd04077">
    <property type="entry name" value="Peptidases_S8_PCSK9_ProteinaseK_like"/>
    <property type="match status" value="1"/>
</dbReference>
<dbReference type="RefSeq" id="XP_044716124.1">
    <property type="nucleotide sequence ID" value="XM_044868769.1"/>
</dbReference>
<dbReference type="InterPro" id="IPR034193">
    <property type="entry name" value="PCSK9_ProteinaseK-like"/>
</dbReference>
<evidence type="ECO:0000313" key="11">
    <source>
        <dbReference type="Proteomes" id="UP000824596"/>
    </source>
</evidence>
<dbReference type="InterPro" id="IPR036852">
    <property type="entry name" value="Peptidase_S8/S53_dom_sf"/>
</dbReference>
<dbReference type="SUPFAM" id="SSF52743">
    <property type="entry name" value="Subtilisin-like"/>
    <property type="match status" value="1"/>
</dbReference>
<keyword evidence="11" id="KW-1185">Reference proteome</keyword>
<feature type="domain" description="Inhibitor I9" evidence="9">
    <location>
        <begin position="58"/>
        <end position="99"/>
    </location>
</feature>
<reference evidence="10" key="1">
    <citation type="submission" date="2021-09" db="EMBL/GenBank/DDBJ databases">
        <title>A high-quality genome of the endoparasitic fungus Hirsutella rhossiliensis with a comparison of Hirsutella genomes reveals transposable elements contributing to genome size variation.</title>
        <authorList>
            <person name="Lin R."/>
            <person name="Jiao Y."/>
            <person name="Sun X."/>
            <person name="Ling J."/>
            <person name="Xie B."/>
            <person name="Cheng X."/>
        </authorList>
    </citation>
    <scope>NUCLEOTIDE SEQUENCE</scope>
    <source>
        <strain evidence="10">HR02</strain>
    </source>
</reference>
<sequence>MHLSFLLVLPLALAAPSLKKRSKPAPLIVPRHANVISDRYIVKFKESCEVSVLEDAISGMSASADHIYRNMFKGFASNLDKITLSALRDHPEVEYVEMDGFSTISGLSQRDAPWGLGRISNQKPGSTVYNFDESAGQGTCAYVLDTGVDDSHQDFHGRAKQIVSFIEGQESDGNGHGTHVAGTIGSTTYGVAKKAQIFGVKVLDDKGSGPNSAIISGMEYVVKDKDQRQCPNGVVANLSLSGESSDALNQAAAALVRSGVFVGVAAGNEDEDASKFSPASEPSVCTVGGTAEDDTRYNNSNWGSAVNILAPAVDILSLRAGGGTTTMTGTSMATPHVVGLAAYLSALRGANGIMSLCRRIQRLAVQNAIEDEPEDTANLLAYNGAGRR</sequence>
<dbReference type="Pfam" id="PF05922">
    <property type="entry name" value="Inhibitor_I9"/>
    <property type="match status" value="1"/>
</dbReference>
<keyword evidence="5 6" id="KW-0720">Serine protease</keyword>
<protein>
    <submittedName>
        <fullName evidence="10">Subtilase family domain-containing protein</fullName>
    </submittedName>
</protein>
<feature type="active site" description="Charge relay system" evidence="6">
    <location>
        <position position="176"/>
    </location>
</feature>
<feature type="domain" description="Peptidase S8/S53" evidence="8">
    <location>
        <begin position="138"/>
        <end position="368"/>
    </location>
</feature>
<dbReference type="AlphaFoldDB" id="A0A9P8SF34"/>
<dbReference type="InterPro" id="IPR050131">
    <property type="entry name" value="Peptidase_S8_subtilisin-like"/>
</dbReference>
<keyword evidence="4 6" id="KW-0378">Hydrolase</keyword>
<evidence type="ECO:0000256" key="5">
    <source>
        <dbReference type="ARBA" id="ARBA00022825"/>
    </source>
</evidence>
<dbReference type="PANTHER" id="PTHR43806">
    <property type="entry name" value="PEPTIDASE S8"/>
    <property type="match status" value="1"/>
</dbReference>
<dbReference type="EMBL" id="JAIZPD010000015">
    <property type="protein sequence ID" value="KAH0958611.1"/>
    <property type="molecule type" value="Genomic_DNA"/>
</dbReference>
<evidence type="ECO:0000256" key="4">
    <source>
        <dbReference type="ARBA" id="ARBA00022801"/>
    </source>
</evidence>
<dbReference type="PROSITE" id="PS00136">
    <property type="entry name" value="SUBTILASE_ASP"/>
    <property type="match status" value="1"/>
</dbReference>
<evidence type="ECO:0000256" key="2">
    <source>
        <dbReference type="ARBA" id="ARBA00022670"/>
    </source>
</evidence>
<proteinExistence type="inferred from homology"/>
<dbReference type="InterPro" id="IPR023827">
    <property type="entry name" value="Peptidase_S8_Asp-AS"/>
</dbReference>
<evidence type="ECO:0000259" key="9">
    <source>
        <dbReference type="Pfam" id="PF05922"/>
    </source>
</evidence>
<evidence type="ECO:0000256" key="3">
    <source>
        <dbReference type="ARBA" id="ARBA00022729"/>
    </source>
</evidence>
<comment type="similarity">
    <text evidence="1 6 7">Belongs to the peptidase S8 family.</text>
</comment>
<dbReference type="PROSITE" id="PS00137">
    <property type="entry name" value="SUBTILASE_HIS"/>
    <property type="match status" value="1"/>
</dbReference>
<dbReference type="PANTHER" id="PTHR43806:SF58">
    <property type="entry name" value="ALKALINE PROTEASE 1-RELATED"/>
    <property type="match status" value="1"/>
</dbReference>
<dbReference type="InterPro" id="IPR037045">
    <property type="entry name" value="S8pro/Inhibitor_I9_sf"/>
</dbReference>
<evidence type="ECO:0000256" key="7">
    <source>
        <dbReference type="RuleBase" id="RU003355"/>
    </source>
</evidence>
<dbReference type="Proteomes" id="UP000824596">
    <property type="component" value="Unassembled WGS sequence"/>
</dbReference>
<keyword evidence="2 6" id="KW-0645">Protease</keyword>
<dbReference type="Pfam" id="PF00082">
    <property type="entry name" value="Peptidase_S8"/>
    <property type="match status" value="1"/>
</dbReference>
<feature type="active site" description="Charge relay system" evidence="6">
    <location>
        <position position="145"/>
    </location>
</feature>
<keyword evidence="3" id="KW-0732">Signal</keyword>
<dbReference type="InterPro" id="IPR023828">
    <property type="entry name" value="Peptidase_S8_Ser-AS"/>
</dbReference>
<gene>
    <name evidence="10" type="ORF">HRG_10298</name>
</gene>
<dbReference type="Gene3D" id="3.40.50.200">
    <property type="entry name" value="Peptidase S8/S53 domain"/>
    <property type="match status" value="1"/>
</dbReference>
<dbReference type="InterPro" id="IPR015500">
    <property type="entry name" value="Peptidase_S8_subtilisin-rel"/>
</dbReference>
<dbReference type="SUPFAM" id="SSF54897">
    <property type="entry name" value="Protease propeptides/inhibitors"/>
    <property type="match status" value="1"/>
</dbReference>
<dbReference type="GO" id="GO:0006508">
    <property type="term" value="P:proteolysis"/>
    <property type="evidence" value="ECO:0007669"/>
    <property type="project" value="UniProtKB-KW"/>
</dbReference>
<evidence type="ECO:0000313" key="10">
    <source>
        <dbReference type="EMBL" id="KAH0958611.1"/>
    </source>
</evidence>
<dbReference type="InterPro" id="IPR000209">
    <property type="entry name" value="Peptidase_S8/S53_dom"/>
</dbReference>
<dbReference type="PRINTS" id="PR00723">
    <property type="entry name" value="SUBTILISIN"/>
</dbReference>
<dbReference type="InterPro" id="IPR022398">
    <property type="entry name" value="Peptidase_S8_His-AS"/>
</dbReference>
<dbReference type="GO" id="GO:0005576">
    <property type="term" value="C:extracellular region"/>
    <property type="evidence" value="ECO:0007669"/>
    <property type="project" value="UniProtKB-ARBA"/>
</dbReference>
<evidence type="ECO:0000259" key="8">
    <source>
        <dbReference type="Pfam" id="PF00082"/>
    </source>
</evidence>
<dbReference type="PROSITE" id="PS00138">
    <property type="entry name" value="SUBTILASE_SER"/>
    <property type="match status" value="1"/>
</dbReference>
<dbReference type="OrthoDB" id="206201at2759"/>
<dbReference type="PROSITE" id="PS51892">
    <property type="entry name" value="SUBTILASE"/>
    <property type="match status" value="1"/>
</dbReference>
<name>A0A9P8SF34_9HYPO</name>
<dbReference type="FunFam" id="3.40.50.200:FF:000014">
    <property type="entry name" value="Proteinase K"/>
    <property type="match status" value="1"/>
</dbReference>
<dbReference type="InterPro" id="IPR010259">
    <property type="entry name" value="S8pro/Inhibitor_I9"/>
</dbReference>
<feature type="active site" description="Charge relay system" evidence="6">
    <location>
        <position position="331"/>
    </location>
</feature>
<organism evidence="10 11">
    <name type="scientific">Hirsutella rhossiliensis</name>
    <dbReference type="NCBI Taxonomy" id="111463"/>
    <lineage>
        <taxon>Eukaryota</taxon>
        <taxon>Fungi</taxon>
        <taxon>Dikarya</taxon>
        <taxon>Ascomycota</taxon>
        <taxon>Pezizomycotina</taxon>
        <taxon>Sordariomycetes</taxon>
        <taxon>Hypocreomycetidae</taxon>
        <taxon>Hypocreales</taxon>
        <taxon>Ophiocordycipitaceae</taxon>
        <taxon>Hirsutella</taxon>
    </lineage>
</organism>
<dbReference type="Gene3D" id="3.30.70.80">
    <property type="entry name" value="Peptidase S8 propeptide/proteinase inhibitor I9"/>
    <property type="match status" value="1"/>
</dbReference>
<accession>A0A9P8SF34</accession>
<evidence type="ECO:0000256" key="6">
    <source>
        <dbReference type="PROSITE-ProRule" id="PRU01240"/>
    </source>
</evidence>
<evidence type="ECO:0000256" key="1">
    <source>
        <dbReference type="ARBA" id="ARBA00011073"/>
    </source>
</evidence>
<dbReference type="GO" id="GO:0004252">
    <property type="term" value="F:serine-type endopeptidase activity"/>
    <property type="evidence" value="ECO:0007669"/>
    <property type="project" value="UniProtKB-UniRule"/>
</dbReference>